<dbReference type="EMBL" id="ML977314">
    <property type="protein sequence ID" value="KAF2120320.1"/>
    <property type="molecule type" value="Genomic_DNA"/>
</dbReference>
<evidence type="ECO:0000313" key="3">
    <source>
        <dbReference type="EMBL" id="KAF2120320.1"/>
    </source>
</evidence>
<feature type="chain" id="PRO_5025661076" evidence="2">
    <location>
        <begin position="24"/>
        <end position="528"/>
    </location>
</feature>
<dbReference type="Proteomes" id="UP000799770">
    <property type="component" value="Unassembled WGS sequence"/>
</dbReference>
<gene>
    <name evidence="3" type="ORF">BDV96DRAFT_567053</name>
</gene>
<protein>
    <submittedName>
        <fullName evidence="3">Uncharacterized protein</fullName>
    </submittedName>
</protein>
<evidence type="ECO:0000256" key="1">
    <source>
        <dbReference type="SAM" id="MobiDB-lite"/>
    </source>
</evidence>
<accession>A0A6A5ZL13</accession>
<proteinExistence type="predicted"/>
<dbReference type="AlphaFoldDB" id="A0A6A5ZL13"/>
<keyword evidence="4" id="KW-1185">Reference proteome</keyword>
<feature type="signal peptide" evidence="2">
    <location>
        <begin position="1"/>
        <end position="23"/>
    </location>
</feature>
<evidence type="ECO:0000256" key="2">
    <source>
        <dbReference type="SAM" id="SignalP"/>
    </source>
</evidence>
<evidence type="ECO:0000313" key="4">
    <source>
        <dbReference type="Proteomes" id="UP000799770"/>
    </source>
</evidence>
<name>A0A6A5ZL13_9PLEO</name>
<reference evidence="3" key="1">
    <citation type="journal article" date="2020" name="Stud. Mycol.">
        <title>101 Dothideomycetes genomes: a test case for predicting lifestyles and emergence of pathogens.</title>
        <authorList>
            <person name="Haridas S."/>
            <person name="Albert R."/>
            <person name="Binder M."/>
            <person name="Bloem J."/>
            <person name="Labutti K."/>
            <person name="Salamov A."/>
            <person name="Andreopoulos B."/>
            <person name="Baker S."/>
            <person name="Barry K."/>
            <person name="Bills G."/>
            <person name="Bluhm B."/>
            <person name="Cannon C."/>
            <person name="Castanera R."/>
            <person name="Culley D."/>
            <person name="Daum C."/>
            <person name="Ezra D."/>
            <person name="Gonzalez J."/>
            <person name="Henrissat B."/>
            <person name="Kuo A."/>
            <person name="Liang C."/>
            <person name="Lipzen A."/>
            <person name="Lutzoni F."/>
            <person name="Magnuson J."/>
            <person name="Mondo S."/>
            <person name="Nolan M."/>
            <person name="Ohm R."/>
            <person name="Pangilinan J."/>
            <person name="Park H.-J."/>
            <person name="Ramirez L."/>
            <person name="Alfaro M."/>
            <person name="Sun H."/>
            <person name="Tritt A."/>
            <person name="Yoshinaga Y."/>
            <person name="Zwiers L.-H."/>
            <person name="Turgeon B."/>
            <person name="Goodwin S."/>
            <person name="Spatafora J."/>
            <person name="Crous P."/>
            <person name="Grigoriev I."/>
        </authorList>
    </citation>
    <scope>NUCLEOTIDE SEQUENCE</scope>
    <source>
        <strain evidence="3">CBS 627.86</strain>
    </source>
</reference>
<dbReference type="OrthoDB" id="3785878at2759"/>
<keyword evidence="2" id="KW-0732">Signal</keyword>
<feature type="region of interest" description="Disordered" evidence="1">
    <location>
        <begin position="509"/>
        <end position="528"/>
    </location>
</feature>
<organism evidence="3 4">
    <name type="scientific">Lophiotrema nucula</name>
    <dbReference type="NCBI Taxonomy" id="690887"/>
    <lineage>
        <taxon>Eukaryota</taxon>
        <taxon>Fungi</taxon>
        <taxon>Dikarya</taxon>
        <taxon>Ascomycota</taxon>
        <taxon>Pezizomycotina</taxon>
        <taxon>Dothideomycetes</taxon>
        <taxon>Pleosporomycetidae</taxon>
        <taxon>Pleosporales</taxon>
        <taxon>Lophiotremataceae</taxon>
        <taxon>Lophiotrema</taxon>
    </lineage>
</organism>
<sequence>MPVFGKLSALCAAGIIAAHLTSANPILTRRDGDGLAAKLPQGINRGKCAPVNNWDSTEQRKTLWTDANGWELVDRFLDQNSGFAPGWTEHWGSRIYRELFPTDGTKMDCDGHDGAECDHNKDCGAYAAAGWPGIFYVMESLSNIYSYFDAYNQELENLKAKLERDIPTMIDSLGANRDAAKQLPVGDILIFSMDLLSQLTEANPGVSGSLSALSAFTGLFQDKLNGEDPPDPAEAAEDALRNMITSIVGKMKNEVTIARDAIFGNAIYRPSREHYDPKTSEFRNEFTEIPDDMKFNRGAPGTTDGWNHPITYVLGDGQWLSAHPAADLPVMFQDLYKQIRQRIAVELLKSTHGAVVVINEGDSSPENCANAGSNNQWDDAPDRNYCYGIMWVENGNLKGGINDAAYALWDNYDAMAANDVSSEGSRGFGMGRIETYRNILDCWHMNNGHNGNLDANYLQAETGLPRCFFSMEVKKGNWVDDNDDCWTGKTLALDTGFLNFPSDSDDFKNKRTHWPQEKPLMSPFCSNQ</sequence>